<protein>
    <recommendedName>
        <fullName evidence="4">Nudix hydrolase domain-containing protein</fullName>
    </recommendedName>
</protein>
<dbReference type="GO" id="GO:0016787">
    <property type="term" value="F:hydrolase activity"/>
    <property type="evidence" value="ECO:0007669"/>
    <property type="project" value="UniProtKB-KW"/>
</dbReference>
<sequence>MDTLSLHFRFSALPSISPGARVIRRWWRGLRPRRRVGAGVAVIRSEAVLLVRRGDNDLWDVPGGGADAGESPEDTARRELQEETGLSVGALRSLGIFPHRHTYLDGNVVAWETHVFTADFAGGEPCASDDAAQVRWWPLAALPGDVSEATGTYFAALAAVRA</sequence>
<evidence type="ECO:0000256" key="2">
    <source>
        <dbReference type="ARBA" id="ARBA00022801"/>
    </source>
</evidence>
<evidence type="ECO:0000313" key="6">
    <source>
        <dbReference type="Proteomes" id="UP000197208"/>
    </source>
</evidence>
<evidence type="ECO:0000256" key="3">
    <source>
        <dbReference type="RuleBase" id="RU003476"/>
    </source>
</evidence>
<dbReference type="Pfam" id="PF00293">
    <property type="entry name" value="NUDIX"/>
    <property type="match status" value="1"/>
</dbReference>
<organism evidence="5 6">
    <name type="scientific">Deinococcus indicus</name>
    <dbReference type="NCBI Taxonomy" id="223556"/>
    <lineage>
        <taxon>Bacteria</taxon>
        <taxon>Thermotogati</taxon>
        <taxon>Deinococcota</taxon>
        <taxon>Deinococci</taxon>
        <taxon>Deinococcales</taxon>
        <taxon>Deinococcaceae</taxon>
        <taxon>Deinococcus</taxon>
    </lineage>
</organism>
<reference evidence="5 6" key="1">
    <citation type="submission" date="2017-05" db="EMBL/GenBank/DDBJ databases">
        <title>De novo genome assembly of Deniococcus indicus strain DR1.</title>
        <authorList>
            <person name="Chauhan D."/>
            <person name="Yennamalli R.M."/>
            <person name="Priyadarshini R."/>
        </authorList>
    </citation>
    <scope>NUCLEOTIDE SEQUENCE [LARGE SCALE GENOMIC DNA]</scope>
    <source>
        <strain evidence="5 6">DR1</strain>
    </source>
</reference>
<dbReference type="InterPro" id="IPR000086">
    <property type="entry name" value="NUDIX_hydrolase_dom"/>
</dbReference>
<feature type="domain" description="Nudix hydrolase" evidence="4">
    <location>
        <begin position="33"/>
        <end position="159"/>
    </location>
</feature>
<dbReference type="PROSITE" id="PS00893">
    <property type="entry name" value="NUDIX_BOX"/>
    <property type="match status" value="1"/>
</dbReference>
<proteinExistence type="inferred from homology"/>
<accession>A0A2D0A713</accession>
<evidence type="ECO:0000313" key="5">
    <source>
        <dbReference type="EMBL" id="OWL93373.1"/>
    </source>
</evidence>
<dbReference type="Gene3D" id="3.90.79.10">
    <property type="entry name" value="Nucleoside Triphosphate Pyrophosphohydrolase"/>
    <property type="match status" value="1"/>
</dbReference>
<dbReference type="PRINTS" id="PR00502">
    <property type="entry name" value="NUDIXFAMILY"/>
</dbReference>
<evidence type="ECO:0000256" key="1">
    <source>
        <dbReference type="ARBA" id="ARBA00001946"/>
    </source>
</evidence>
<dbReference type="PANTHER" id="PTHR43046:SF2">
    <property type="entry name" value="8-OXO-DGTP DIPHOSPHATASE-RELATED"/>
    <property type="match status" value="1"/>
</dbReference>
<dbReference type="InterPro" id="IPR020084">
    <property type="entry name" value="NUDIX_hydrolase_CS"/>
</dbReference>
<keyword evidence="2 3" id="KW-0378">Hydrolase</keyword>
<dbReference type="Proteomes" id="UP000197208">
    <property type="component" value="Unassembled WGS sequence"/>
</dbReference>
<dbReference type="EMBL" id="NHMK01000036">
    <property type="protein sequence ID" value="OWL93373.1"/>
    <property type="molecule type" value="Genomic_DNA"/>
</dbReference>
<comment type="cofactor">
    <cofactor evidence="1">
        <name>Mg(2+)</name>
        <dbReference type="ChEBI" id="CHEBI:18420"/>
    </cofactor>
</comment>
<dbReference type="InterPro" id="IPR015797">
    <property type="entry name" value="NUDIX_hydrolase-like_dom_sf"/>
</dbReference>
<dbReference type="PROSITE" id="PS51462">
    <property type="entry name" value="NUDIX"/>
    <property type="match status" value="1"/>
</dbReference>
<dbReference type="SUPFAM" id="SSF55811">
    <property type="entry name" value="Nudix"/>
    <property type="match status" value="1"/>
</dbReference>
<name>A0A2D0A713_9DEIO</name>
<dbReference type="AlphaFoldDB" id="A0A2D0A713"/>
<dbReference type="PANTHER" id="PTHR43046">
    <property type="entry name" value="GDP-MANNOSE MANNOSYL HYDROLASE"/>
    <property type="match status" value="1"/>
</dbReference>
<comment type="caution">
    <text evidence="5">The sequence shown here is derived from an EMBL/GenBank/DDBJ whole genome shotgun (WGS) entry which is preliminary data.</text>
</comment>
<comment type="similarity">
    <text evidence="3">Belongs to the Nudix hydrolase family.</text>
</comment>
<dbReference type="OrthoDB" id="9801098at2"/>
<keyword evidence="6" id="KW-1185">Reference proteome</keyword>
<dbReference type="InterPro" id="IPR020476">
    <property type="entry name" value="Nudix_hydrolase"/>
</dbReference>
<evidence type="ECO:0000259" key="4">
    <source>
        <dbReference type="PROSITE" id="PS51462"/>
    </source>
</evidence>
<gene>
    <name evidence="5" type="ORF">CBQ26_20135</name>
</gene>